<accession>A0ABP0FM46</accession>
<dbReference type="Proteomes" id="UP001642483">
    <property type="component" value="Unassembled WGS sequence"/>
</dbReference>
<gene>
    <name evidence="1" type="ORF">CVLEPA_LOCUS10981</name>
</gene>
<evidence type="ECO:0000313" key="1">
    <source>
        <dbReference type="EMBL" id="CAK8680723.1"/>
    </source>
</evidence>
<keyword evidence="2" id="KW-1185">Reference proteome</keyword>
<comment type="caution">
    <text evidence="1">The sequence shown here is derived from an EMBL/GenBank/DDBJ whole genome shotgun (WGS) entry which is preliminary data.</text>
</comment>
<sequence length="107" mass="12006">MSTHTSATNTSIRILHSLFTKTYDIYANNHNKYVQGCARELEFLSLPVIFNLTSVTKTRVANMFPQMVVVKSNGIACIICILIAGTVSTNKELHDLAHKTKFLENYV</sequence>
<dbReference type="EMBL" id="CAWYQH010000079">
    <property type="protein sequence ID" value="CAK8680723.1"/>
    <property type="molecule type" value="Genomic_DNA"/>
</dbReference>
<evidence type="ECO:0000313" key="2">
    <source>
        <dbReference type="Proteomes" id="UP001642483"/>
    </source>
</evidence>
<protein>
    <submittedName>
        <fullName evidence="1">Uncharacterized protein</fullName>
    </submittedName>
</protein>
<organism evidence="1 2">
    <name type="scientific">Clavelina lepadiformis</name>
    <name type="common">Light-bulb sea squirt</name>
    <name type="synonym">Ascidia lepadiformis</name>
    <dbReference type="NCBI Taxonomy" id="159417"/>
    <lineage>
        <taxon>Eukaryota</taxon>
        <taxon>Metazoa</taxon>
        <taxon>Chordata</taxon>
        <taxon>Tunicata</taxon>
        <taxon>Ascidiacea</taxon>
        <taxon>Aplousobranchia</taxon>
        <taxon>Clavelinidae</taxon>
        <taxon>Clavelina</taxon>
    </lineage>
</organism>
<name>A0ABP0FM46_CLALP</name>
<reference evidence="1 2" key="1">
    <citation type="submission" date="2024-02" db="EMBL/GenBank/DDBJ databases">
        <authorList>
            <person name="Daric V."/>
            <person name="Darras S."/>
        </authorList>
    </citation>
    <scope>NUCLEOTIDE SEQUENCE [LARGE SCALE GENOMIC DNA]</scope>
</reference>
<proteinExistence type="predicted"/>